<name>A0A556N117_9FLAO</name>
<feature type="domain" description="DUF6265" evidence="4">
    <location>
        <begin position="24"/>
        <end position="129"/>
    </location>
</feature>
<keyword evidence="6" id="KW-1185">Reference proteome</keyword>
<evidence type="ECO:0008006" key="7">
    <source>
        <dbReference type="Google" id="ProtNLM"/>
    </source>
</evidence>
<dbReference type="InterPro" id="IPR046232">
    <property type="entry name" value="DUF6265"/>
</dbReference>
<evidence type="ECO:0000259" key="4">
    <source>
        <dbReference type="Pfam" id="PF19780"/>
    </source>
</evidence>
<evidence type="ECO:0000259" key="3">
    <source>
        <dbReference type="Pfam" id="PF03795"/>
    </source>
</evidence>
<evidence type="ECO:0000313" key="6">
    <source>
        <dbReference type="Proteomes" id="UP000316008"/>
    </source>
</evidence>
<proteinExistence type="inferred from homology"/>
<gene>
    <name evidence="5" type="ORF">FO442_08245</name>
</gene>
<accession>A0A556N117</accession>
<comment type="similarity">
    <text evidence="1">Belongs to the YciI family.</text>
</comment>
<dbReference type="Pfam" id="PF03795">
    <property type="entry name" value="YCII"/>
    <property type="match status" value="1"/>
</dbReference>
<feature type="chain" id="PRO_5022108643" description="YCII-related domain-containing protein" evidence="2">
    <location>
        <begin position="19"/>
        <end position="288"/>
    </location>
</feature>
<evidence type="ECO:0000256" key="1">
    <source>
        <dbReference type="ARBA" id="ARBA00007689"/>
    </source>
</evidence>
<dbReference type="RefSeq" id="WP_144332685.1">
    <property type="nucleotide sequence ID" value="NZ_VLPL01000003.1"/>
</dbReference>
<protein>
    <recommendedName>
        <fullName evidence="7">YCII-related domain-containing protein</fullName>
    </recommendedName>
</protein>
<evidence type="ECO:0000256" key="2">
    <source>
        <dbReference type="SAM" id="SignalP"/>
    </source>
</evidence>
<dbReference type="AlphaFoldDB" id="A0A556N117"/>
<dbReference type="InterPro" id="IPR011008">
    <property type="entry name" value="Dimeric_a/b-barrel"/>
</dbReference>
<dbReference type="Proteomes" id="UP000316008">
    <property type="component" value="Unassembled WGS sequence"/>
</dbReference>
<evidence type="ECO:0000313" key="5">
    <source>
        <dbReference type="EMBL" id="TSJ45729.1"/>
    </source>
</evidence>
<organism evidence="5 6">
    <name type="scientific">Fluviicola chungangensis</name>
    <dbReference type="NCBI Taxonomy" id="2597671"/>
    <lineage>
        <taxon>Bacteria</taxon>
        <taxon>Pseudomonadati</taxon>
        <taxon>Bacteroidota</taxon>
        <taxon>Flavobacteriia</taxon>
        <taxon>Flavobacteriales</taxon>
        <taxon>Crocinitomicaceae</taxon>
        <taxon>Fluviicola</taxon>
    </lineage>
</organism>
<dbReference type="OrthoDB" id="8481699at2"/>
<dbReference type="Gene3D" id="3.30.70.1060">
    <property type="entry name" value="Dimeric alpha+beta barrel"/>
    <property type="match status" value="1"/>
</dbReference>
<dbReference type="InterPro" id="IPR005545">
    <property type="entry name" value="YCII"/>
</dbReference>
<dbReference type="SUPFAM" id="SSF54909">
    <property type="entry name" value="Dimeric alpha+beta barrel"/>
    <property type="match status" value="1"/>
</dbReference>
<feature type="domain" description="YCII-related" evidence="3">
    <location>
        <begin position="205"/>
        <end position="267"/>
    </location>
</feature>
<sequence length="288" mass="32433">MKKLLFVLGLGISGSVFTQNKFPDFLVGTWFSEDQSTYEHWDKLSPSSMKGYSYVVKNGEIKVNEYLDLIERKDGTFYIPTVIGQNNGKPVEFKLTSSDSAFVFENKTHDFPKKICYKMLSATEVFVQVLGDKNTGFSFKMTKKEPLAETINEKNATDNPKYDKVLAEKLQGDDYGMKSYVFVALKTGTNTTTDKKYIDSCFTGHMGNIGRLVDEGKLIVAGPFGKNDLTYRGLFIFNVKTKEEAEALLKTDPAVNSGLLAYDLIPWYGSAALSEYLDASDKIWRKKF</sequence>
<dbReference type="EMBL" id="VLPL01000003">
    <property type="protein sequence ID" value="TSJ45729.1"/>
    <property type="molecule type" value="Genomic_DNA"/>
</dbReference>
<keyword evidence="2" id="KW-0732">Signal</keyword>
<reference evidence="5 6" key="1">
    <citation type="submission" date="2019-07" db="EMBL/GenBank/DDBJ databases">
        <authorList>
            <person name="Huq M.A."/>
        </authorList>
    </citation>
    <scope>NUCLEOTIDE SEQUENCE [LARGE SCALE GENOMIC DNA]</scope>
    <source>
        <strain evidence="5 6">MAH-3</strain>
    </source>
</reference>
<dbReference type="Pfam" id="PF19780">
    <property type="entry name" value="DUF6265"/>
    <property type="match status" value="1"/>
</dbReference>
<feature type="signal peptide" evidence="2">
    <location>
        <begin position="1"/>
        <end position="18"/>
    </location>
</feature>
<comment type="caution">
    <text evidence="5">The sequence shown here is derived from an EMBL/GenBank/DDBJ whole genome shotgun (WGS) entry which is preliminary data.</text>
</comment>